<sequence length="247" mass="25752">MIRIATGVRAALAVACIGVAGVASVSACGPAPPSPRAGMPPATSASTYGNPPATARTSADGVYGDPDAAARYWVQQSLEDTCGLASVADVVGEVTGNAPTEKQIIKLAQNTPSVIRDGPIYLPTGDPGHETDAGGIDMADTVVLLEHYGIKSRMVYDTQPDQTGLPALEQYLGAGRKVIAWVNGGTILNSDDQRTTPDHLLVVTGVDTDNETVHLNDPYADHANTKVSIKRFMTAWKVGQKSIVVTS</sequence>
<keyword evidence="4" id="KW-0378">Hydrolase</keyword>
<evidence type="ECO:0000259" key="3">
    <source>
        <dbReference type="Pfam" id="PF13529"/>
    </source>
</evidence>
<dbReference type="EMBL" id="FTRV01000011">
    <property type="protein sequence ID" value="SPM28449.1"/>
    <property type="molecule type" value="Genomic_DNA"/>
</dbReference>
<accession>A0A2U3NAC3</accession>
<feature type="region of interest" description="Disordered" evidence="1">
    <location>
        <begin position="29"/>
        <end position="61"/>
    </location>
</feature>
<keyword evidence="2" id="KW-0732">Signal</keyword>
<reference evidence="4 5" key="1">
    <citation type="submission" date="2017-01" db="EMBL/GenBank/DDBJ databases">
        <authorList>
            <consortium name="Urmite Genomes"/>
        </authorList>
    </citation>
    <scope>NUCLEOTIDE SEQUENCE [LARGE SCALE GENOMIC DNA]</scope>
    <source>
        <strain evidence="4 5">AB308</strain>
    </source>
</reference>
<keyword evidence="5" id="KW-1185">Reference proteome</keyword>
<dbReference type="OrthoDB" id="461196at2"/>
<feature type="domain" description="Peptidase C39-like" evidence="3">
    <location>
        <begin position="74"/>
        <end position="219"/>
    </location>
</feature>
<proteinExistence type="predicted"/>
<dbReference type="Gene3D" id="3.90.70.10">
    <property type="entry name" value="Cysteine proteinases"/>
    <property type="match status" value="1"/>
</dbReference>
<dbReference type="AlphaFoldDB" id="A0A2U3NAC3"/>
<organism evidence="4 5">
    <name type="scientific">Mycobacterium terramassiliense</name>
    <dbReference type="NCBI Taxonomy" id="1841859"/>
    <lineage>
        <taxon>Bacteria</taxon>
        <taxon>Bacillati</taxon>
        <taxon>Actinomycetota</taxon>
        <taxon>Actinomycetes</taxon>
        <taxon>Mycobacteriales</taxon>
        <taxon>Mycobacteriaceae</taxon>
        <taxon>Mycobacterium</taxon>
    </lineage>
</organism>
<evidence type="ECO:0000313" key="5">
    <source>
        <dbReference type="Proteomes" id="UP000241595"/>
    </source>
</evidence>
<dbReference type="GO" id="GO:0006508">
    <property type="term" value="P:proteolysis"/>
    <property type="evidence" value="ECO:0007669"/>
    <property type="project" value="UniProtKB-KW"/>
</dbReference>
<protein>
    <submittedName>
        <fullName evidence="4">Papain-like cysteine protease AvrRpt2</fullName>
    </submittedName>
</protein>
<feature type="signal peptide" evidence="2">
    <location>
        <begin position="1"/>
        <end position="27"/>
    </location>
</feature>
<dbReference type="Proteomes" id="UP000241595">
    <property type="component" value="Unassembled WGS sequence"/>
</dbReference>
<dbReference type="RefSeq" id="WP_077099258.1">
    <property type="nucleotide sequence ID" value="NZ_LT717700.1"/>
</dbReference>
<feature type="chain" id="PRO_5015482719" evidence="2">
    <location>
        <begin position="28"/>
        <end position="247"/>
    </location>
</feature>
<name>A0A2U3NAC3_9MYCO</name>
<dbReference type="PROSITE" id="PS51257">
    <property type="entry name" value="PROKAR_LIPOPROTEIN"/>
    <property type="match status" value="1"/>
</dbReference>
<dbReference type="STRING" id="1841859.GCA_900157385_01932"/>
<keyword evidence="4" id="KW-0645">Protease</keyword>
<dbReference type="Pfam" id="PF13529">
    <property type="entry name" value="Peptidase_C39_2"/>
    <property type="match status" value="1"/>
</dbReference>
<dbReference type="InterPro" id="IPR039564">
    <property type="entry name" value="Peptidase_C39-like"/>
</dbReference>
<gene>
    <name evidence="4" type="ORF">MTAB308_1936</name>
</gene>
<evidence type="ECO:0000256" key="1">
    <source>
        <dbReference type="SAM" id="MobiDB-lite"/>
    </source>
</evidence>
<evidence type="ECO:0000256" key="2">
    <source>
        <dbReference type="SAM" id="SignalP"/>
    </source>
</evidence>
<dbReference type="GO" id="GO:0008233">
    <property type="term" value="F:peptidase activity"/>
    <property type="evidence" value="ECO:0007669"/>
    <property type="project" value="UniProtKB-KW"/>
</dbReference>
<evidence type="ECO:0000313" key="4">
    <source>
        <dbReference type="EMBL" id="SPM28449.1"/>
    </source>
</evidence>